<evidence type="ECO:0000313" key="4">
    <source>
        <dbReference type="Proteomes" id="UP001358324"/>
    </source>
</evidence>
<dbReference type="Gene3D" id="3.30.420.10">
    <property type="entry name" value="Ribonuclease H-like superfamily/Ribonuclease H"/>
    <property type="match status" value="1"/>
</dbReference>
<keyword evidence="4" id="KW-1185">Reference proteome</keyword>
<dbReference type="InterPro" id="IPR012337">
    <property type="entry name" value="RNaseH-like_sf"/>
</dbReference>
<proteinExistence type="predicted"/>
<dbReference type="Proteomes" id="UP001358324">
    <property type="component" value="Unassembled WGS sequence"/>
</dbReference>
<comment type="caution">
    <text evidence="3">The sequence shown here is derived from an EMBL/GenBank/DDBJ whole genome shotgun (WGS) entry which is preliminary data.</text>
</comment>
<dbReference type="SUPFAM" id="SSF53098">
    <property type="entry name" value="Ribonuclease H-like"/>
    <property type="match status" value="1"/>
</dbReference>
<evidence type="ECO:0000259" key="2">
    <source>
        <dbReference type="PROSITE" id="PS50994"/>
    </source>
</evidence>
<reference evidence="3 4" key="1">
    <citation type="submission" date="2024-01" db="EMBL/GenBank/DDBJ databases">
        <title>Novel species of the genus Luteimonas isolated from rivers.</title>
        <authorList>
            <person name="Lu H."/>
        </authorList>
    </citation>
    <scope>NUCLEOTIDE SEQUENCE [LARGE SCALE GENOMIC DNA]</scope>
    <source>
        <strain evidence="3 4">SMYT11W</strain>
    </source>
</reference>
<protein>
    <recommendedName>
        <fullName evidence="2">Integrase catalytic domain-containing protein</fullName>
    </recommendedName>
</protein>
<organism evidence="3 4">
    <name type="scientific">Luteimonas flava</name>
    <dbReference type="NCBI Taxonomy" id="3115822"/>
    <lineage>
        <taxon>Bacteria</taxon>
        <taxon>Pseudomonadati</taxon>
        <taxon>Pseudomonadota</taxon>
        <taxon>Gammaproteobacteria</taxon>
        <taxon>Lysobacterales</taxon>
        <taxon>Lysobacteraceae</taxon>
        <taxon>Luteimonas</taxon>
    </lineage>
</organism>
<dbReference type="InterPro" id="IPR036397">
    <property type="entry name" value="RNaseH_sf"/>
</dbReference>
<feature type="domain" description="Integrase catalytic" evidence="2">
    <location>
        <begin position="266"/>
        <end position="467"/>
    </location>
</feature>
<feature type="region of interest" description="Disordered" evidence="1">
    <location>
        <begin position="643"/>
        <end position="678"/>
    </location>
</feature>
<dbReference type="RefSeq" id="WP_332077850.1">
    <property type="nucleotide sequence ID" value="NZ_JAZHBM010000002.1"/>
</dbReference>
<dbReference type="InterPro" id="IPR001584">
    <property type="entry name" value="Integrase_cat-core"/>
</dbReference>
<evidence type="ECO:0000256" key="1">
    <source>
        <dbReference type="SAM" id="MobiDB-lite"/>
    </source>
</evidence>
<accession>A0ABU7WDP0</accession>
<evidence type="ECO:0000313" key="3">
    <source>
        <dbReference type="EMBL" id="MEF3082092.1"/>
    </source>
</evidence>
<dbReference type="EMBL" id="JAZHBM010000002">
    <property type="protein sequence ID" value="MEF3082092.1"/>
    <property type="molecule type" value="Genomic_DNA"/>
</dbReference>
<name>A0ABU7WDP0_9GAMM</name>
<gene>
    <name evidence="3" type="ORF">V3391_07670</name>
</gene>
<dbReference type="PROSITE" id="PS50994">
    <property type="entry name" value="INTEGRASE"/>
    <property type="match status" value="1"/>
</dbReference>
<sequence>MGLATLEAGQDFCIDGEAYLLTRVLGTDRIEFQHRSSSSYSEKDQDELLQLYALGRLRFGPPESQPTPLQTADSKSRRSVANTVSLLSMKEDLRALTLLRLHFVERLNAVPMTRTQLVPAIEVLWNALSKSDKLRMPQPPPASTVCRWIKRWREADCTIGSLVNRNFNRGNRRRRLHETVIGIIVDCIETIYMRPERPSMSQLRRRINGMVALKNVARVDSERFPAVSEDAIKRQLRCYSKYDVYRARYGQHAARVKFRVSGVGVPAELPLLRAEIDHCLLNVFVVDEVRRLPLGRPWLTLILDSCTRMVLGYALSFDQPSGMTVMRALRHAVMPKALNPCHRNAWPTWGLMQVIVVDNGLEFHGDQLVFATSSFGVTVQTCPRRHPWYKGKVERWFGTAETGLISQIAGRTFNSVENRQDYDSAGKAVLGLETLRKVVEMWIVDVYHQTLHPALAETPQQCWNRLIPEVQRLLPDSSAWTDAAFGKPGSRTLGHEGINYDSLFYNSEEMGALRQQFGHRFRISIVINDEDVGYLYVLHPASGEPIRVPAVAADYANGMTRWQHRRCKAYALEMGKNAEDPVALAQSYAAIQDLIGQDMLLKRSKSRMNVARFMQLAVAPKRDAPTAYLDTSDEQIPDRRYSAASTAVEPALPEKAAVSARLRNPSDDDDDPIFLLDSDTHTHGIQGLVP</sequence>